<organism evidence="1">
    <name type="scientific">Chromera velia CCMP2878</name>
    <dbReference type="NCBI Taxonomy" id="1169474"/>
    <lineage>
        <taxon>Eukaryota</taxon>
        <taxon>Sar</taxon>
        <taxon>Alveolata</taxon>
        <taxon>Colpodellida</taxon>
        <taxon>Chromeraceae</taxon>
        <taxon>Chromera</taxon>
    </lineage>
</organism>
<evidence type="ECO:0000313" key="1">
    <source>
        <dbReference type="EMBL" id="CEM45623.1"/>
    </source>
</evidence>
<dbReference type="EMBL" id="CDMZ01003229">
    <property type="protein sequence ID" value="CEM45623.1"/>
    <property type="molecule type" value="Genomic_DNA"/>
</dbReference>
<accession>A0A0G4HN73</accession>
<reference evidence="1" key="1">
    <citation type="submission" date="2014-11" db="EMBL/GenBank/DDBJ databases">
        <authorList>
            <person name="Otto D Thomas"/>
            <person name="Naeem Raeece"/>
        </authorList>
    </citation>
    <scope>NUCLEOTIDE SEQUENCE</scope>
</reference>
<dbReference type="VEuPathDB" id="CryptoDB:Cvel_1191"/>
<name>A0A0G4HN73_9ALVE</name>
<gene>
    <name evidence="1" type="ORF">Cvel_1191</name>
</gene>
<proteinExistence type="predicted"/>
<sequence>MSGETEPVKKDEAPREQVAMQEYIALLTDKLNRALQVQSMTTRKLEEIQSDRPPADAETALMMVLEAEWNRREELASQLKAITDQMILRLAEDRRKLEEIRKHANIARQAREKLRSQESR</sequence>
<dbReference type="AlphaFoldDB" id="A0A0G4HN73"/>
<protein>
    <submittedName>
        <fullName evidence="1">Uncharacterized protein</fullName>
    </submittedName>
</protein>